<comment type="caution">
    <text evidence="1">The sequence shown here is derived from an EMBL/GenBank/DDBJ whole genome shotgun (WGS) entry which is preliminary data.</text>
</comment>
<proteinExistence type="predicted"/>
<dbReference type="Proteomes" id="UP000054805">
    <property type="component" value="Unassembled WGS sequence"/>
</dbReference>
<reference evidence="3 4" key="1">
    <citation type="submission" date="2015-01" db="EMBL/GenBank/DDBJ databases">
        <title>Evolution of Trichinella species and genotypes.</title>
        <authorList>
            <person name="Korhonen P.K."/>
            <person name="Edoardo P."/>
            <person name="Giuseppe L.R."/>
            <person name="Gasser R.B."/>
        </authorList>
    </citation>
    <scope>NUCLEOTIDE SEQUENCE [LARGE SCALE GENOMIC DNA]</scope>
    <source>
        <strain evidence="2">ISS176</strain>
        <strain evidence="1">ISS588</strain>
    </source>
</reference>
<gene>
    <name evidence="1" type="ORF">T4B_2840</name>
    <name evidence="2" type="ORF">T4C_7170</name>
</gene>
<dbReference type="AlphaFoldDB" id="A0A0V1IG06"/>
<evidence type="ECO:0000313" key="3">
    <source>
        <dbReference type="Proteomes" id="UP000054805"/>
    </source>
</evidence>
<name>A0A0V1IG06_TRIPS</name>
<organism evidence="1 3">
    <name type="scientific">Trichinella pseudospiralis</name>
    <name type="common">Parasitic roundworm</name>
    <dbReference type="NCBI Taxonomy" id="6337"/>
    <lineage>
        <taxon>Eukaryota</taxon>
        <taxon>Metazoa</taxon>
        <taxon>Ecdysozoa</taxon>
        <taxon>Nematoda</taxon>
        <taxon>Enoplea</taxon>
        <taxon>Dorylaimia</taxon>
        <taxon>Trichinellida</taxon>
        <taxon>Trichinellidae</taxon>
        <taxon>Trichinella</taxon>
    </lineage>
</organism>
<keyword evidence="3" id="KW-1185">Reference proteome</keyword>
<dbReference type="EMBL" id="JYDS01000195">
    <property type="protein sequence ID" value="KRZ21729.1"/>
    <property type="molecule type" value="Genomic_DNA"/>
</dbReference>
<evidence type="ECO:0000313" key="4">
    <source>
        <dbReference type="Proteomes" id="UP000054826"/>
    </source>
</evidence>
<evidence type="ECO:0000313" key="2">
    <source>
        <dbReference type="EMBL" id="KRZ41580.1"/>
    </source>
</evidence>
<sequence>MPTICEFILKMHVHFTLSYLKYITKAFMSKFANDVNSVSEKFTLRLYWKNNFYDKARYKQASKRRLCSHLYVGWNQRLLKLDV</sequence>
<dbReference type="EMBL" id="JYDV01000019">
    <property type="protein sequence ID" value="KRZ41580.1"/>
    <property type="molecule type" value="Genomic_DNA"/>
</dbReference>
<dbReference type="Proteomes" id="UP000054826">
    <property type="component" value="Unassembled WGS sequence"/>
</dbReference>
<accession>A0A0V1IG06</accession>
<evidence type="ECO:0000313" key="1">
    <source>
        <dbReference type="EMBL" id="KRZ21729.1"/>
    </source>
</evidence>
<protein>
    <submittedName>
        <fullName evidence="1">Uncharacterized protein</fullName>
    </submittedName>
</protein>